<dbReference type="EMBL" id="OOIN01000003">
    <property type="protein sequence ID" value="SPO21488.1"/>
    <property type="molecule type" value="Genomic_DNA"/>
</dbReference>
<keyword evidence="3" id="KW-1185">Reference proteome</keyword>
<feature type="compositionally biased region" description="Low complexity" evidence="1">
    <location>
        <begin position="9"/>
        <end position="35"/>
    </location>
</feature>
<feature type="compositionally biased region" description="Basic and acidic residues" evidence="1">
    <location>
        <begin position="1003"/>
        <end position="1015"/>
    </location>
</feature>
<feature type="compositionally biased region" description="Polar residues" evidence="1">
    <location>
        <begin position="550"/>
        <end position="560"/>
    </location>
</feature>
<organism evidence="2 3">
    <name type="scientific">Ustilago trichophora</name>
    <dbReference type="NCBI Taxonomy" id="86804"/>
    <lineage>
        <taxon>Eukaryota</taxon>
        <taxon>Fungi</taxon>
        <taxon>Dikarya</taxon>
        <taxon>Basidiomycota</taxon>
        <taxon>Ustilaginomycotina</taxon>
        <taxon>Ustilaginomycetes</taxon>
        <taxon>Ustilaginales</taxon>
        <taxon>Ustilaginaceae</taxon>
        <taxon>Ustilago</taxon>
    </lineage>
</organism>
<feature type="compositionally biased region" description="Low complexity" evidence="1">
    <location>
        <begin position="484"/>
        <end position="496"/>
    </location>
</feature>
<protein>
    <submittedName>
        <fullName evidence="2">Uncharacterized protein</fullName>
    </submittedName>
</protein>
<feature type="region of interest" description="Disordered" evidence="1">
    <location>
        <begin position="978"/>
        <end position="1039"/>
    </location>
</feature>
<gene>
    <name evidence="2" type="ORF">UTRI_00975_B</name>
</gene>
<name>A0A5C3DT47_9BASI</name>
<feature type="region of interest" description="Disordered" evidence="1">
    <location>
        <begin position="1114"/>
        <end position="1146"/>
    </location>
</feature>
<reference evidence="2 3" key="1">
    <citation type="submission" date="2018-03" db="EMBL/GenBank/DDBJ databases">
        <authorList>
            <person name="Guldener U."/>
        </authorList>
    </citation>
    <scope>NUCLEOTIDE SEQUENCE [LARGE SCALE GENOMIC DNA]</scope>
    <source>
        <strain evidence="2 3">NBRC100155</strain>
    </source>
</reference>
<feature type="compositionally biased region" description="Polar residues" evidence="1">
    <location>
        <begin position="810"/>
        <end position="824"/>
    </location>
</feature>
<accession>A0A5C3DT47</accession>
<feature type="region of interest" description="Disordered" evidence="1">
    <location>
        <begin position="810"/>
        <end position="852"/>
    </location>
</feature>
<feature type="compositionally biased region" description="Low complexity" evidence="1">
    <location>
        <begin position="271"/>
        <end position="288"/>
    </location>
</feature>
<feature type="compositionally biased region" description="Polar residues" evidence="1">
    <location>
        <begin position="510"/>
        <end position="529"/>
    </location>
</feature>
<feature type="region of interest" description="Disordered" evidence="1">
    <location>
        <begin position="467"/>
        <end position="568"/>
    </location>
</feature>
<feature type="region of interest" description="Disordered" evidence="1">
    <location>
        <begin position="267"/>
        <end position="290"/>
    </location>
</feature>
<evidence type="ECO:0000256" key="1">
    <source>
        <dbReference type="SAM" id="MobiDB-lite"/>
    </source>
</evidence>
<sequence length="1359" mass="145294">MDNHTTNTAPAQQQAAQPFGSQQRQAAASSSSLQQFSTLPSETQYQASNLPTDTTPGFTWAANPALTGLPNDLPPRYDSHQFPPTPPALRSSDQPGSYFDLSHHLPSHHTPPAQAPWSPSEQPPRHFASRFPRWGTWLEKRALERHYAQLELQHLAQQQSTPHASSTPSRKKSWGAWVNDPDAINDDDSASTTQERLPTPHDASLPPLHLRHFGSRFIPHLPAQPLCSILVELPPPPPRQHASLNPPMRQVLLIGTAQGLFAVQFRDPRPSFSDNQPHSSPSSPSASPKQWNDTIRCIPIWTGLAIYQMCVLASKDDPAASSNHISQTSNTPSSGVFLALTCPSSARDGFLTSSLMQLSAHAGSVLESVAASGTFASSSSTSSHNSHGISDSNEGVAAANFGATAGGGPGRAVPPGGTGVVRMWHLQAIRELLVYALDRNDAQVPINLATASSSSADRRSGFGTILKKTFSRQKVRPGDKAATHARSSSSTSLSATLDPLPRPDGHAMSASHSQQSMRGSSDRTASSPREQVARRRATQDFSNHDHRKSVSPQTSPPSTKRQPDSAHTAAISLASSSVPIQPPSHSNAASHGNNPSLTSIFADDLIQSFSGSRPSGTKGKDRDTGTQAASKGVLFFSVHEAGADTKGSGTWYLAITYARSVMVYEASKPRRGSSRAWSFVKELYAPFPIKAVAFAPAAVSDDLHPFTGLGPLAANAGPTKLRVASAEGPLLTSKKVSYRDRDHPIAAARESGGSSPVNVPRGSAAPSSWHKADLCLLLSFGRRAVLVRLRDSHVREMDLKPLSRLLNTATAEGTDSTSATQLSLQPHPLTGPADHHSRHERSRPLSMTGDGLPWADGPLPGGSGRTNSMEQRLREAILDKRSNKHNWVGFSSIEARIFVRQWSEAAAAAAAGHVANNHTWPQRQDSLGLSPMGLSMVKASSTAASQPLVGVDTDLPRVPAHQNASFDRRMSRLHLSEQSSHYHDELQAEDSSDSDDDDGDIDLVDRREEAAKYRLTDPGPLPQTHSRSDQATPTQARYPCHVKSPNRSFSLPLAEPVSAKLALASRSAVTHVMQLPLAADLAQAAPLAVMQWSDTPNAVSGWARVLGIERASSKGTTPLSHLKQSSTTSVSSDTPGGSFGDPRSTSFNARRKNNKLVLHIGVTCVAFLASRIESRKVSFKMSVEVDFDLCPESELELIPLVPDKEYNRSNGTATGMHASAEVTPTETGEIDDDATSLGDGWRAASASAAAQGRRHTFAYPSVVPHVDRASEASAISQELEYLCAPLLTLHPIDLDLRSCGSQSLFLPFSHSSGQGGKAQAESSSAAHALFPELAGDAGVVAFDWRGADDFRIFTVGIAG</sequence>
<evidence type="ECO:0000313" key="2">
    <source>
        <dbReference type="EMBL" id="SPO21488.1"/>
    </source>
</evidence>
<feature type="compositionally biased region" description="Acidic residues" evidence="1">
    <location>
        <begin position="987"/>
        <end position="1002"/>
    </location>
</feature>
<dbReference type="Proteomes" id="UP000324022">
    <property type="component" value="Unassembled WGS sequence"/>
</dbReference>
<feature type="compositionally biased region" description="Polar residues" evidence="1">
    <location>
        <begin position="1114"/>
        <end position="1135"/>
    </location>
</feature>
<feature type="compositionally biased region" description="Polar residues" evidence="1">
    <location>
        <begin position="1023"/>
        <end position="1035"/>
    </location>
</feature>
<evidence type="ECO:0000313" key="3">
    <source>
        <dbReference type="Proteomes" id="UP000324022"/>
    </source>
</evidence>
<feature type="compositionally biased region" description="Polar residues" evidence="1">
    <location>
        <begin position="36"/>
        <end position="57"/>
    </location>
</feature>
<feature type="region of interest" description="Disordered" evidence="1">
    <location>
        <begin position="155"/>
        <end position="205"/>
    </location>
</feature>
<dbReference type="OrthoDB" id="2590590at2759"/>
<feature type="region of interest" description="Disordered" evidence="1">
    <location>
        <begin position="747"/>
        <end position="766"/>
    </location>
</feature>
<feature type="region of interest" description="Disordered" evidence="1">
    <location>
        <begin position="577"/>
        <end position="596"/>
    </location>
</feature>
<proteinExistence type="predicted"/>
<feature type="region of interest" description="Disordered" evidence="1">
    <location>
        <begin position="1"/>
        <end position="128"/>
    </location>
</feature>